<dbReference type="AlphaFoldDB" id="A0A1V8TUB5"/>
<dbReference type="EMBL" id="NAJO01000001">
    <property type="protein sequence ID" value="OQO14948.1"/>
    <property type="molecule type" value="Genomic_DNA"/>
</dbReference>
<protein>
    <submittedName>
        <fullName evidence="1">Uncharacterized protein</fullName>
    </submittedName>
</protein>
<proteinExistence type="predicted"/>
<gene>
    <name evidence="1" type="ORF">B0A48_00330</name>
</gene>
<keyword evidence="2" id="KW-1185">Reference proteome</keyword>
<accession>A0A1V8TUB5</accession>
<evidence type="ECO:0000313" key="1">
    <source>
        <dbReference type="EMBL" id="OQO14948.1"/>
    </source>
</evidence>
<reference evidence="2" key="1">
    <citation type="submission" date="2017-03" db="EMBL/GenBank/DDBJ databases">
        <title>Genomes of endolithic fungi from Antarctica.</title>
        <authorList>
            <person name="Coleine C."/>
            <person name="Masonjones S."/>
            <person name="Stajich J.E."/>
        </authorList>
    </citation>
    <scope>NUCLEOTIDE SEQUENCE [LARGE SCALE GENOMIC DNA]</scope>
    <source>
        <strain evidence="2">CCFEE 5527</strain>
    </source>
</reference>
<dbReference type="InParanoid" id="A0A1V8TUB5"/>
<name>A0A1V8TUB5_9PEZI</name>
<organism evidence="1 2">
    <name type="scientific">Cryoendolithus antarcticus</name>
    <dbReference type="NCBI Taxonomy" id="1507870"/>
    <lineage>
        <taxon>Eukaryota</taxon>
        <taxon>Fungi</taxon>
        <taxon>Dikarya</taxon>
        <taxon>Ascomycota</taxon>
        <taxon>Pezizomycotina</taxon>
        <taxon>Dothideomycetes</taxon>
        <taxon>Dothideomycetidae</taxon>
        <taxon>Cladosporiales</taxon>
        <taxon>Cladosporiaceae</taxon>
        <taxon>Cryoendolithus</taxon>
    </lineage>
</organism>
<evidence type="ECO:0000313" key="2">
    <source>
        <dbReference type="Proteomes" id="UP000192596"/>
    </source>
</evidence>
<dbReference type="Proteomes" id="UP000192596">
    <property type="component" value="Unassembled WGS sequence"/>
</dbReference>
<sequence length="287" mass="32352">MITQYVYIAGREDKERLLRYSAAVAHDGRPKDNSTQLKPNSTLLAIIEPPSQSNIMARQGQEYNDTLTLTTQTLLPPAHSFVPIHAYDIVNLCHQLTLAQGRILYNVYDVYERSDHVGIVVPTHILAEVEALTKQSLSEQWVHRSAGDREHLERAYRLVLKLFPRMPVIGAQKVAISLALAGRSPSSSAAEQAAVHYALLHWTSYRLRLDQAQVIESWRAIQDAREAVGPRLRAILTSWLPLEMTGREQLAFCRVHNLLEPKEAARPRAVELTYLGGMEIVATFAFR</sequence>
<comment type="caution">
    <text evidence="1">The sequence shown here is derived from an EMBL/GenBank/DDBJ whole genome shotgun (WGS) entry which is preliminary data.</text>
</comment>
<dbReference type="OrthoDB" id="3942661at2759"/>